<gene>
    <name evidence="1" type="ORF">IE53DRAFT_120317</name>
</gene>
<proteinExistence type="predicted"/>
<dbReference type="Proteomes" id="UP000245626">
    <property type="component" value="Unassembled WGS sequence"/>
</dbReference>
<sequence length="532" mass="60250">MDHFENRAPSHPCPPTTFQSQNLKFRVDNGPRRPMNAFIIFSKHRRREFAEQEGLPKLKTSIVSARLGEEWKAMPESEKSRFRKLAEQNRLQHKERFPDFKYISKPRRKRIKPSSSNQEVRLSTLDSKNRDESSATHSDLEPWTESKRSCSRYFRHRIDEPHLHGGALADLPFSCPRFDNPCESNQSSLVTFQPFSTHSLMRSDTGLAGVSQGGHCYGWRQELQLPPLTRKAFSLIGDKVDSKLTDPFETFTTDLDSNLDSAQIRCPSLIHHDHSGRNTKRNEFLAPPIFSSFTRSKRRNLESPPSSRLTPTASLIGDTLPYIRSDFFLHETLLASRGNSTNPGNGLGMRKAESLLERDKNQENGKNEDPNYAKFQEHSAIDEVTALGLRSSPALSVPSLLMNQETGNRQPRSEGDGDFPGILGPKAMNNVSDSGGRVEVGTWTTLKREKDRLANPFKFSMERRHGATKSVPRAWVPNFERVTFANELEDSEAARIDDGPFENKKDQVVPSHPEAPIAKTHFPNLKVLSLPR</sequence>
<name>A0ACD0NVV9_9BASI</name>
<accession>A0ACD0NVV9</accession>
<reference evidence="1 2" key="1">
    <citation type="journal article" date="2018" name="Mol. Biol. Evol.">
        <title>Broad Genomic Sampling Reveals a Smut Pathogenic Ancestry of the Fungal Clade Ustilaginomycotina.</title>
        <authorList>
            <person name="Kijpornyongpan T."/>
            <person name="Mondo S.J."/>
            <person name="Barry K."/>
            <person name="Sandor L."/>
            <person name="Lee J."/>
            <person name="Lipzen A."/>
            <person name="Pangilinan J."/>
            <person name="LaButti K."/>
            <person name="Hainaut M."/>
            <person name="Henrissat B."/>
            <person name="Grigoriev I.V."/>
            <person name="Spatafora J.W."/>
            <person name="Aime M.C."/>
        </authorList>
    </citation>
    <scope>NUCLEOTIDE SEQUENCE [LARGE SCALE GENOMIC DNA]</scope>
    <source>
        <strain evidence="1 2">SA 807</strain>
    </source>
</reference>
<dbReference type="EMBL" id="KZ819989">
    <property type="protein sequence ID" value="PWN49931.1"/>
    <property type="molecule type" value="Genomic_DNA"/>
</dbReference>
<evidence type="ECO:0000313" key="1">
    <source>
        <dbReference type="EMBL" id="PWN49931.1"/>
    </source>
</evidence>
<evidence type="ECO:0000313" key="2">
    <source>
        <dbReference type="Proteomes" id="UP000245626"/>
    </source>
</evidence>
<protein>
    <submittedName>
        <fullName evidence="1">Uncharacterized protein</fullName>
    </submittedName>
</protein>
<keyword evidence="2" id="KW-1185">Reference proteome</keyword>
<organism evidence="1 2">
    <name type="scientific">Violaceomyces palustris</name>
    <dbReference type="NCBI Taxonomy" id="1673888"/>
    <lineage>
        <taxon>Eukaryota</taxon>
        <taxon>Fungi</taxon>
        <taxon>Dikarya</taxon>
        <taxon>Basidiomycota</taxon>
        <taxon>Ustilaginomycotina</taxon>
        <taxon>Ustilaginomycetes</taxon>
        <taxon>Violaceomycetales</taxon>
        <taxon>Violaceomycetaceae</taxon>
        <taxon>Violaceomyces</taxon>
    </lineage>
</organism>